<gene>
    <name evidence="8" type="ORF">MBJ925_LOCUS3105</name>
</gene>
<dbReference type="GO" id="GO:0055088">
    <property type="term" value="P:lipid homeostasis"/>
    <property type="evidence" value="ECO:0007669"/>
    <property type="project" value="TreeGrafter"/>
</dbReference>
<evidence type="ECO:0000313" key="9">
    <source>
        <dbReference type="Proteomes" id="UP000663824"/>
    </source>
</evidence>
<sequence>MMKTYIISTIHAVISVLSVCIFYLRYTVDLTQVNRIAGGGMKGTGDEIMAYSICYSIGYFTYDFLIMLLFKSARTTSALVHHVIIIVGLLSGLFAKVGHSCHFYLLIEELSTIPLNLKSIYYDRPYAHHLLSVLFVISFLFSRLLYGTIICGYAFRTAPRFIQLAVNASDTTTLIFVVIQTVLCLALRCLNFYWGILIIRKICGLKKSKKQTTALHDINKEKKIS</sequence>
<name>A0A816KR39_9BILA</name>
<dbReference type="InterPro" id="IPR050846">
    <property type="entry name" value="TLCD"/>
</dbReference>
<dbReference type="SMART" id="SM00724">
    <property type="entry name" value="TLC"/>
    <property type="match status" value="1"/>
</dbReference>
<evidence type="ECO:0000256" key="5">
    <source>
        <dbReference type="PROSITE-ProRule" id="PRU00205"/>
    </source>
</evidence>
<protein>
    <recommendedName>
        <fullName evidence="7">TLC domain-containing protein</fullName>
    </recommendedName>
</protein>
<comment type="caution">
    <text evidence="8">The sequence shown here is derived from an EMBL/GenBank/DDBJ whole genome shotgun (WGS) entry which is preliminary data.</text>
</comment>
<evidence type="ECO:0000259" key="7">
    <source>
        <dbReference type="PROSITE" id="PS50922"/>
    </source>
</evidence>
<dbReference type="AlphaFoldDB" id="A0A816KR39"/>
<feature type="transmembrane region" description="Helical" evidence="6">
    <location>
        <begin position="48"/>
        <end position="70"/>
    </location>
</feature>
<feature type="domain" description="TLC" evidence="7">
    <location>
        <begin position="1"/>
        <end position="207"/>
    </location>
</feature>
<organism evidence="8 9">
    <name type="scientific">Rotaria magnacalcarata</name>
    <dbReference type="NCBI Taxonomy" id="392030"/>
    <lineage>
        <taxon>Eukaryota</taxon>
        <taxon>Metazoa</taxon>
        <taxon>Spiralia</taxon>
        <taxon>Gnathifera</taxon>
        <taxon>Rotifera</taxon>
        <taxon>Eurotatoria</taxon>
        <taxon>Bdelloidea</taxon>
        <taxon>Philodinida</taxon>
        <taxon>Philodinidae</taxon>
        <taxon>Rotaria</taxon>
    </lineage>
</organism>
<evidence type="ECO:0000256" key="4">
    <source>
        <dbReference type="ARBA" id="ARBA00023136"/>
    </source>
</evidence>
<evidence type="ECO:0000256" key="2">
    <source>
        <dbReference type="ARBA" id="ARBA00022692"/>
    </source>
</evidence>
<comment type="subcellular location">
    <subcellularLocation>
        <location evidence="1">Membrane</location>
        <topology evidence="1">Multi-pass membrane protein</topology>
    </subcellularLocation>
</comment>
<accession>A0A816KR39</accession>
<evidence type="ECO:0000256" key="3">
    <source>
        <dbReference type="ARBA" id="ARBA00022989"/>
    </source>
</evidence>
<feature type="transmembrane region" description="Helical" evidence="6">
    <location>
        <begin position="128"/>
        <end position="155"/>
    </location>
</feature>
<evidence type="ECO:0000256" key="6">
    <source>
        <dbReference type="SAM" id="Phobius"/>
    </source>
</evidence>
<dbReference type="InterPro" id="IPR006634">
    <property type="entry name" value="TLC-dom"/>
</dbReference>
<proteinExistence type="predicted"/>
<feature type="transmembrane region" description="Helical" evidence="6">
    <location>
        <begin position="82"/>
        <end position="107"/>
    </location>
</feature>
<dbReference type="PROSITE" id="PS50922">
    <property type="entry name" value="TLC"/>
    <property type="match status" value="1"/>
</dbReference>
<evidence type="ECO:0000256" key="1">
    <source>
        <dbReference type="ARBA" id="ARBA00004141"/>
    </source>
</evidence>
<keyword evidence="2 5" id="KW-0812">Transmembrane</keyword>
<dbReference type="EMBL" id="CAJNRE010000190">
    <property type="protein sequence ID" value="CAF1924291.1"/>
    <property type="molecule type" value="Genomic_DNA"/>
</dbReference>
<dbReference type="GO" id="GO:0016020">
    <property type="term" value="C:membrane"/>
    <property type="evidence" value="ECO:0007669"/>
    <property type="project" value="UniProtKB-SubCell"/>
</dbReference>
<keyword evidence="4 5" id="KW-0472">Membrane</keyword>
<dbReference type="PANTHER" id="PTHR13439:SF0">
    <property type="entry name" value="TOPOISOMERASE I DAMAGE AFFECTED PROTEIN 4"/>
    <property type="match status" value="1"/>
</dbReference>
<feature type="transmembrane region" description="Helical" evidence="6">
    <location>
        <begin position="175"/>
        <end position="199"/>
    </location>
</feature>
<reference evidence="8" key="1">
    <citation type="submission" date="2021-02" db="EMBL/GenBank/DDBJ databases">
        <authorList>
            <person name="Nowell W R."/>
        </authorList>
    </citation>
    <scope>NUCLEOTIDE SEQUENCE</scope>
</reference>
<dbReference type="Proteomes" id="UP000663824">
    <property type="component" value="Unassembled WGS sequence"/>
</dbReference>
<keyword evidence="3 6" id="KW-1133">Transmembrane helix</keyword>
<evidence type="ECO:0000313" key="8">
    <source>
        <dbReference type="EMBL" id="CAF1924291.1"/>
    </source>
</evidence>
<feature type="transmembrane region" description="Helical" evidence="6">
    <location>
        <begin position="6"/>
        <end position="28"/>
    </location>
</feature>
<dbReference type="GO" id="GO:0005783">
    <property type="term" value="C:endoplasmic reticulum"/>
    <property type="evidence" value="ECO:0007669"/>
    <property type="project" value="TreeGrafter"/>
</dbReference>
<dbReference type="PANTHER" id="PTHR13439">
    <property type="entry name" value="CT120 PROTEIN"/>
    <property type="match status" value="1"/>
</dbReference>
<dbReference type="Pfam" id="PF03798">
    <property type="entry name" value="TRAM_LAG1_CLN8"/>
    <property type="match status" value="1"/>
</dbReference>